<reference evidence="8" key="1">
    <citation type="submission" date="2016-10" db="EMBL/GenBank/DDBJ databases">
        <authorList>
            <person name="Varghese N."/>
            <person name="Submissions S."/>
        </authorList>
    </citation>
    <scope>NUCLEOTIDE SEQUENCE [LARGE SCALE GENOMIC DNA]</scope>
    <source>
        <strain evidence="8">CGMCC 1.10369</strain>
    </source>
</reference>
<keyword evidence="5" id="KW-0143">Chaperone</keyword>
<comment type="similarity">
    <text evidence="2 6">Belongs to the FliS family.</text>
</comment>
<evidence type="ECO:0000256" key="2">
    <source>
        <dbReference type="ARBA" id="ARBA00008787"/>
    </source>
</evidence>
<dbReference type="GO" id="GO:0071973">
    <property type="term" value="P:bacterial-type flagellum-dependent cell motility"/>
    <property type="evidence" value="ECO:0007669"/>
    <property type="project" value="TreeGrafter"/>
</dbReference>
<keyword evidence="7" id="KW-0969">Cilium</keyword>
<dbReference type="Proteomes" id="UP000198778">
    <property type="component" value="Unassembled WGS sequence"/>
</dbReference>
<keyword evidence="3 6" id="KW-0963">Cytoplasm</keyword>
<gene>
    <name evidence="7" type="ORF">SAMN04488053_101720</name>
</gene>
<keyword evidence="7" id="KW-0282">Flagellum</keyword>
<accession>A0A1H0B1Z6</accession>
<dbReference type="CDD" id="cd16098">
    <property type="entry name" value="FliS"/>
    <property type="match status" value="1"/>
</dbReference>
<organism evidence="7 8">
    <name type="scientific">Alkalicoccus daliensis</name>
    <dbReference type="NCBI Taxonomy" id="745820"/>
    <lineage>
        <taxon>Bacteria</taxon>
        <taxon>Bacillati</taxon>
        <taxon>Bacillota</taxon>
        <taxon>Bacilli</taxon>
        <taxon>Bacillales</taxon>
        <taxon>Bacillaceae</taxon>
        <taxon>Alkalicoccus</taxon>
    </lineage>
</organism>
<evidence type="ECO:0000256" key="4">
    <source>
        <dbReference type="ARBA" id="ARBA00022795"/>
    </source>
</evidence>
<dbReference type="Pfam" id="PF02561">
    <property type="entry name" value="FliS"/>
    <property type="match status" value="1"/>
</dbReference>
<keyword evidence="7" id="KW-0966">Cell projection</keyword>
<keyword evidence="4 6" id="KW-1005">Bacterial flagellum biogenesis</keyword>
<dbReference type="SUPFAM" id="SSF101116">
    <property type="entry name" value="Flagellar export chaperone FliS"/>
    <property type="match status" value="1"/>
</dbReference>
<dbReference type="OrthoDB" id="9792010at2"/>
<dbReference type="InterPro" id="IPR003713">
    <property type="entry name" value="FliS"/>
</dbReference>
<dbReference type="STRING" id="745820.SAMN04488053_101720"/>
<dbReference type="PANTHER" id="PTHR34773:SF1">
    <property type="entry name" value="FLAGELLAR SECRETION CHAPERONE FLIS"/>
    <property type="match status" value="1"/>
</dbReference>
<dbReference type="GO" id="GO:0044780">
    <property type="term" value="P:bacterial-type flagellum assembly"/>
    <property type="evidence" value="ECO:0007669"/>
    <property type="project" value="InterPro"/>
</dbReference>
<protein>
    <recommendedName>
        <fullName evidence="6">Flagellar secretion chaperone FliS</fullName>
    </recommendedName>
</protein>
<evidence type="ECO:0000256" key="3">
    <source>
        <dbReference type="ARBA" id="ARBA00022490"/>
    </source>
</evidence>
<evidence type="ECO:0000256" key="6">
    <source>
        <dbReference type="PIRNR" id="PIRNR039090"/>
    </source>
</evidence>
<dbReference type="GO" id="GO:0005829">
    <property type="term" value="C:cytosol"/>
    <property type="evidence" value="ECO:0007669"/>
    <property type="project" value="UniProtKB-SubCell"/>
</dbReference>
<evidence type="ECO:0000256" key="5">
    <source>
        <dbReference type="ARBA" id="ARBA00023186"/>
    </source>
</evidence>
<evidence type="ECO:0000313" key="7">
    <source>
        <dbReference type="EMBL" id="SDN39670.1"/>
    </source>
</evidence>
<dbReference type="NCBIfam" id="TIGR00208">
    <property type="entry name" value="fliS"/>
    <property type="match status" value="1"/>
</dbReference>
<name>A0A1H0B1Z6_9BACI</name>
<dbReference type="AlphaFoldDB" id="A0A1H0B1Z6"/>
<proteinExistence type="inferred from homology"/>
<evidence type="ECO:0000313" key="8">
    <source>
        <dbReference type="Proteomes" id="UP000198778"/>
    </source>
</evidence>
<dbReference type="InterPro" id="IPR036584">
    <property type="entry name" value="FliS_sf"/>
</dbReference>
<evidence type="ECO:0000256" key="1">
    <source>
        <dbReference type="ARBA" id="ARBA00004514"/>
    </source>
</evidence>
<comment type="subcellular location">
    <subcellularLocation>
        <location evidence="1 6">Cytoplasm</location>
        <location evidence="1 6">Cytosol</location>
    </subcellularLocation>
</comment>
<dbReference type="PANTHER" id="PTHR34773">
    <property type="entry name" value="FLAGELLAR SECRETION CHAPERONE FLIS"/>
    <property type="match status" value="1"/>
</dbReference>
<dbReference type="RefSeq" id="WP_090840638.1">
    <property type="nucleotide sequence ID" value="NZ_FNIL01000001.1"/>
</dbReference>
<dbReference type="EMBL" id="FNIL01000001">
    <property type="protein sequence ID" value="SDN39670.1"/>
    <property type="molecule type" value="Genomic_DNA"/>
</dbReference>
<dbReference type="PIRSF" id="PIRSF039090">
    <property type="entry name" value="Flis"/>
    <property type="match status" value="1"/>
</dbReference>
<sequence>MITNEALHKKSPQELTSLLYEALLERLEEAGEAMQAGDMWKANEKFQKANDILTRLGAGINYEAGIIADQLDTLYNYLSDQLVQVNYKKDIKMLEEVIKLIQSIMAAWREAMKTQKDSQPKMMKQRVSAYEKNTVFE</sequence>
<keyword evidence="8" id="KW-1185">Reference proteome</keyword>
<dbReference type="Gene3D" id="1.20.120.340">
    <property type="entry name" value="Flagellar protein FliS"/>
    <property type="match status" value="1"/>
</dbReference>